<evidence type="ECO:0000313" key="12">
    <source>
        <dbReference type="EMBL" id="SOD78710.1"/>
    </source>
</evidence>
<evidence type="ECO:0000256" key="8">
    <source>
        <dbReference type="ARBA" id="ARBA00023163"/>
    </source>
</evidence>
<dbReference type="AlphaFoldDB" id="A0A286F684"/>
<sequence>MQKLSLSQSLQQKLSPQQIQFIKLLQIPTAELDTRIEEELEINPALEEGMDEEYEQKDEDDSYDETDDFKDRDDDLDIDGYIQDEDYAGYKMQGDGNYGEEDRDMPLATSSSLMDSLLQQFGYLNLSEEQRTIGYQLIGSIEADGYIRRSIQAIVNDLAFSQNVFTDAEEVEAVLHKIQSFDPAGIGARSLPECLLLQLRRKDQSDPYNILAIRIIDEFFDEFSKKHYDKIQRRLNISDESLKKVIDIIIRLNPKPGSMEGEGGNIQYLIPDFLLSNTNGKLELSLNSKNAPELRISRSFADMLDTYDKSNKKQNKNLKETVTFVKQKLDAAKWFIDAIKQRQQTLLRTMNAIVRYQYDFFLTGDESRLRPMILKDIATLIDMDVSTVSRVANSKAVQTEFGIYPLKYFFSEGISTDTGEDVSSREVKNILRDLIDAEPKLHPLSDDKLEKILNDRGYNIARRTVAKYREQLNIPVARLRKQL</sequence>
<evidence type="ECO:0000256" key="3">
    <source>
        <dbReference type="ARBA" id="ARBA00022679"/>
    </source>
</evidence>
<evidence type="ECO:0000256" key="9">
    <source>
        <dbReference type="SAM" id="MobiDB-lite"/>
    </source>
</evidence>
<dbReference type="Pfam" id="PF04963">
    <property type="entry name" value="Sigma54_CBD"/>
    <property type="match status" value="1"/>
</dbReference>
<dbReference type="PROSITE" id="PS50044">
    <property type="entry name" value="SIGMA54_3"/>
    <property type="match status" value="1"/>
</dbReference>
<keyword evidence="2" id="KW-0240">DNA-directed RNA polymerase</keyword>
<feature type="compositionally biased region" description="Acidic residues" evidence="9">
    <location>
        <begin position="48"/>
        <end position="77"/>
    </location>
</feature>
<organism evidence="12 13">
    <name type="scientific">Spirosoma fluviale</name>
    <dbReference type="NCBI Taxonomy" id="1597977"/>
    <lineage>
        <taxon>Bacteria</taxon>
        <taxon>Pseudomonadati</taxon>
        <taxon>Bacteroidota</taxon>
        <taxon>Cytophagia</taxon>
        <taxon>Cytophagales</taxon>
        <taxon>Cytophagaceae</taxon>
        <taxon>Spirosoma</taxon>
    </lineage>
</organism>
<dbReference type="Pfam" id="PF00309">
    <property type="entry name" value="Sigma54_AID"/>
    <property type="match status" value="1"/>
</dbReference>
<dbReference type="Gene3D" id="1.10.10.60">
    <property type="entry name" value="Homeodomain-like"/>
    <property type="match status" value="1"/>
</dbReference>
<evidence type="ECO:0000256" key="5">
    <source>
        <dbReference type="ARBA" id="ARBA00023015"/>
    </source>
</evidence>
<dbReference type="RefSeq" id="WP_097124306.1">
    <property type="nucleotide sequence ID" value="NZ_OCNH01000001.1"/>
</dbReference>
<evidence type="ECO:0000313" key="13">
    <source>
        <dbReference type="Proteomes" id="UP000219452"/>
    </source>
</evidence>
<name>A0A286F684_9BACT</name>
<reference evidence="13" key="1">
    <citation type="submission" date="2017-09" db="EMBL/GenBank/DDBJ databases">
        <authorList>
            <person name="Varghese N."/>
            <person name="Submissions S."/>
        </authorList>
    </citation>
    <scope>NUCLEOTIDE SEQUENCE [LARGE SCALE GENOMIC DNA]</scope>
    <source>
        <strain evidence="13">DSM 29961</strain>
    </source>
</reference>
<dbReference type="GO" id="GO:0003677">
    <property type="term" value="F:DNA binding"/>
    <property type="evidence" value="ECO:0007669"/>
    <property type="project" value="UniProtKB-KW"/>
</dbReference>
<keyword evidence="3" id="KW-0808">Transferase</keyword>
<protein>
    <submittedName>
        <fullName evidence="12">RNA polymerase, sigma 54 subunit, RpoN/SigL</fullName>
    </submittedName>
</protein>
<dbReference type="PRINTS" id="PR00045">
    <property type="entry name" value="SIGMA54FCT"/>
</dbReference>
<dbReference type="PANTHER" id="PTHR32248">
    <property type="entry name" value="RNA POLYMERASE SIGMA-54 FACTOR"/>
    <property type="match status" value="1"/>
</dbReference>
<keyword evidence="5" id="KW-0805">Transcription regulation</keyword>
<evidence type="ECO:0000259" key="11">
    <source>
        <dbReference type="Pfam" id="PF04963"/>
    </source>
</evidence>
<feature type="domain" description="RNA polymerase sigma factor 54 core-binding" evidence="11">
    <location>
        <begin position="108"/>
        <end position="299"/>
    </location>
</feature>
<dbReference type="InterPro" id="IPR007634">
    <property type="entry name" value="RNA_pol_sigma_54_DNA-bd"/>
</dbReference>
<dbReference type="Proteomes" id="UP000219452">
    <property type="component" value="Unassembled WGS sequence"/>
</dbReference>
<evidence type="ECO:0000256" key="1">
    <source>
        <dbReference type="ARBA" id="ARBA00008798"/>
    </source>
</evidence>
<dbReference type="GO" id="GO:0001216">
    <property type="term" value="F:DNA-binding transcription activator activity"/>
    <property type="evidence" value="ECO:0007669"/>
    <property type="project" value="InterPro"/>
</dbReference>
<evidence type="ECO:0000256" key="6">
    <source>
        <dbReference type="ARBA" id="ARBA00023082"/>
    </source>
</evidence>
<gene>
    <name evidence="12" type="ORF">SAMN06269250_0602</name>
</gene>
<evidence type="ECO:0000256" key="2">
    <source>
        <dbReference type="ARBA" id="ARBA00022478"/>
    </source>
</evidence>
<dbReference type="InterPro" id="IPR038709">
    <property type="entry name" value="RpoN_core-bd_sf"/>
</dbReference>
<evidence type="ECO:0000259" key="10">
    <source>
        <dbReference type="Pfam" id="PF04552"/>
    </source>
</evidence>
<dbReference type="GO" id="GO:0016987">
    <property type="term" value="F:sigma factor activity"/>
    <property type="evidence" value="ECO:0007669"/>
    <property type="project" value="UniProtKB-KW"/>
</dbReference>
<evidence type="ECO:0000256" key="4">
    <source>
        <dbReference type="ARBA" id="ARBA00022695"/>
    </source>
</evidence>
<accession>A0A286F684</accession>
<feature type="region of interest" description="Disordered" evidence="9">
    <location>
        <begin position="36"/>
        <end position="77"/>
    </location>
</feature>
<proteinExistence type="inferred from homology"/>
<keyword evidence="13" id="KW-1185">Reference proteome</keyword>
<comment type="similarity">
    <text evidence="1">Belongs to the sigma-54 factor family.</text>
</comment>
<dbReference type="PROSITE" id="PS00718">
    <property type="entry name" value="SIGMA54_2"/>
    <property type="match status" value="1"/>
</dbReference>
<dbReference type="InterPro" id="IPR000394">
    <property type="entry name" value="RNA_pol_sigma_54"/>
</dbReference>
<feature type="domain" description="RNA polymerase sigma factor 54 DNA-binding" evidence="10">
    <location>
        <begin position="323"/>
        <end position="482"/>
    </location>
</feature>
<dbReference type="GO" id="GO:0016779">
    <property type="term" value="F:nucleotidyltransferase activity"/>
    <property type="evidence" value="ECO:0007669"/>
    <property type="project" value="UniProtKB-KW"/>
</dbReference>
<keyword evidence="8" id="KW-0804">Transcription</keyword>
<dbReference type="Gene3D" id="1.10.10.1330">
    <property type="entry name" value="RNA polymerase sigma-54 factor, core-binding domain"/>
    <property type="match status" value="1"/>
</dbReference>
<dbReference type="GO" id="GO:0006352">
    <property type="term" value="P:DNA-templated transcription initiation"/>
    <property type="evidence" value="ECO:0007669"/>
    <property type="project" value="InterPro"/>
</dbReference>
<keyword evidence="7" id="KW-0238">DNA-binding</keyword>
<dbReference type="GO" id="GO:0000428">
    <property type="term" value="C:DNA-directed RNA polymerase complex"/>
    <property type="evidence" value="ECO:0007669"/>
    <property type="project" value="UniProtKB-KW"/>
</dbReference>
<dbReference type="NCBIfam" id="TIGR02395">
    <property type="entry name" value="rpoN_sigma"/>
    <property type="match status" value="1"/>
</dbReference>
<keyword evidence="4" id="KW-0548">Nucleotidyltransferase</keyword>
<dbReference type="PIRSF" id="PIRSF000774">
    <property type="entry name" value="RpoN"/>
    <property type="match status" value="1"/>
</dbReference>
<evidence type="ECO:0000256" key="7">
    <source>
        <dbReference type="ARBA" id="ARBA00023125"/>
    </source>
</evidence>
<dbReference type="EMBL" id="OCNH01000001">
    <property type="protein sequence ID" value="SOD78710.1"/>
    <property type="molecule type" value="Genomic_DNA"/>
</dbReference>
<dbReference type="OrthoDB" id="9814402at2"/>
<dbReference type="Pfam" id="PF04552">
    <property type="entry name" value="Sigma54_DBD"/>
    <property type="match status" value="1"/>
</dbReference>
<dbReference type="InterPro" id="IPR007046">
    <property type="entry name" value="RNA_pol_sigma_54_core-bd"/>
</dbReference>
<keyword evidence="6" id="KW-0731">Sigma factor</keyword>
<dbReference type="PANTHER" id="PTHR32248:SF4">
    <property type="entry name" value="RNA POLYMERASE SIGMA-54 FACTOR"/>
    <property type="match status" value="1"/>
</dbReference>